<comment type="caution">
    <text evidence="2">The sequence shown here is derived from an EMBL/GenBank/DDBJ whole genome shotgun (WGS) entry which is preliminary data.</text>
</comment>
<dbReference type="InterPro" id="IPR023346">
    <property type="entry name" value="Lysozyme-like_dom_sf"/>
</dbReference>
<keyword evidence="1" id="KW-0472">Membrane</keyword>
<protein>
    <recommendedName>
        <fullName evidence="4">Transglycosylase SLT domain-containing protein</fullName>
    </recommendedName>
</protein>
<dbReference type="AlphaFoldDB" id="A0A844B9R0"/>
<keyword evidence="1" id="KW-1133">Transmembrane helix</keyword>
<evidence type="ECO:0000256" key="1">
    <source>
        <dbReference type="SAM" id="Phobius"/>
    </source>
</evidence>
<sequence length="282" mass="29874">MILVVRPVHSAIAGFLTVTLGCLIGVQMNGGWLLDEPAPATAVAPAAPHVSSPAAGVALAAGTLAAAPVAAANESYYVQLRKKIRWVETRLGAAVLKTPDESSRLLLAKSAAEHARLADVGLTFRDVYGIINAETSWIPRRGASKDGTPNLGIAQFEPATARALGLADPNDPVESVHVAALHMKEAALWSAQRLSGLKLSGPDRAEKLREGVSIYYNLSTRGRNAWNGRNTLQLPRETQRHIENARTGAQEAAWLDAQVQAAKYSSGRALAVAANSIQVNSR</sequence>
<dbReference type="Gene3D" id="1.10.530.10">
    <property type="match status" value="1"/>
</dbReference>
<dbReference type="Proteomes" id="UP000487350">
    <property type="component" value="Unassembled WGS sequence"/>
</dbReference>
<accession>A0A844B9R0</accession>
<keyword evidence="1" id="KW-0812">Transmembrane</keyword>
<dbReference type="SUPFAM" id="SSF53955">
    <property type="entry name" value="Lysozyme-like"/>
    <property type="match status" value="1"/>
</dbReference>
<organism evidence="2 3">
    <name type="scientific">Caenimonas koreensis DSM 17982</name>
    <dbReference type="NCBI Taxonomy" id="1121255"/>
    <lineage>
        <taxon>Bacteria</taxon>
        <taxon>Pseudomonadati</taxon>
        <taxon>Pseudomonadota</taxon>
        <taxon>Betaproteobacteria</taxon>
        <taxon>Burkholderiales</taxon>
        <taxon>Comamonadaceae</taxon>
        <taxon>Caenimonas</taxon>
    </lineage>
</organism>
<dbReference type="PROSITE" id="PS51257">
    <property type="entry name" value="PROKAR_LIPOPROTEIN"/>
    <property type="match status" value="1"/>
</dbReference>
<dbReference type="RefSeq" id="WP_153585529.1">
    <property type="nucleotide sequence ID" value="NZ_WJBU01000011.1"/>
</dbReference>
<keyword evidence="3" id="KW-1185">Reference proteome</keyword>
<evidence type="ECO:0000313" key="3">
    <source>
        <dbReference type="Proteomes" id="UP000487350"/>
    </source>
</evidence>
<evidence type="ECO:0000313" key="2">
    <source>
        <dbReference type="EMBL" id="MRD48217.1"/>
    </source>
</evidence>
<proteinExistence type="predicted"/>
<name>A0A844B9R0_9BURK</name>
<feature type="transmembrane region" description="Helical" evidence="1">
    <location>
        <begin position="54"/>
        <end position="73"/>
    </location>
</feature>
<reference evidence="2 3" key="1">
    <citation type="submission" date="2019-11" db="EMBL/GenBank/DDBJ databases">
        <title>Caenimonas koreensis gen. nov., sp. nov., isolated from activated sludge.</title>
        <authorList>
            <person name="Seung H.R."/>
        </authorList>
    </citation>
    <scope>NUCLEOTIDE SEQUENCE [LARGE SCALE GENOMIC DNA]</scope>
    <source>
        <strain evidence="2 3">EMB320</strain>
    </source>
</reference>
<dbReference type="EMBL" id="WJBU01000011">
    <property type="protein sequence ID" value="MRD48217.1"/>
    <property type="molecule type" value="Genomic_DNA"/>
</dbReference>
<gene>
    <name evidence="2" type="ORF">GHT07_13085</name>
</gene>
<dbReference type="OrthoDB" id="8908113at2"/>
<feature type="transmembrane region" description="Helical" evidence="1">
    <location>
        <begin position="12"/>
        <end position="34"/>
    </location>
</feature>
<evidence type="ECO:0008006" key="4">
    <source>
        <dbReference type="Google" id="ProtNLM"/>
    </source>
</evidence>